<dbReference type="AlphaFoldDB" id="V9E3G7"/>
<protein>
    <submittedName>
        <fullName evidence="1">Uncharacterized protein</fullName>
    </submittedName>
</protein>
<sequence>MNFINSSVSKFITRRLSSGENLLQLRIRTTRHFCL</sequence>
<accession>V9E3G7</accession>
<dbReference type="Proteomes" id="UP000018721">
    <property type="component" value="Unassembled WGS sequence"/>
</dbReference>
<gene>
    <name evidence="1" type="ORF">F443_20397</name>
</gene>
<keyword evidence="2" id="KW-1185">Reference proteome</keyword>
<evidence type="ECO:0000313" key="1">
    <source>
        <dbReference type="EMBL" id="ETI32847.1"/>
    </source>
</evidence>
<reference evidence="1 2" key="1">
    <citation type="submission" date="2013-11" db="EMBL/GenBank/DDBJ databases">
        <title>The Genome Sequence of Phytophthora parasitica P1569.</title>
        <authorList>
            <consortium name="The Broad Institute Genomics Platform"/>
            <person name="Russ C."/>
            <person name="Tyler B."/>
            <person name="Panabieres F."/>
            <person name="Shan W."/>
            <person name="Tripathy S."/>
            <person name="Grunwald N."/>
            <person name="Machado M."/>
            <person name="Johnson C.S."/>
            <person name="Arredondo F."/>
            <person name="Hong C."/>
            <person name="Coffey M."/>
            <person name="Young S.K."/>
            <person name="Zeng Q."/>
            <person name="Gargeya S."/>
            <person name="Fitzgerald M."/>
            <person name="Abouelleil A."/>
            <person name="Alvarado L."/>
            <person name="Chapman S.B."/>
            <person name="Gainer-Dewar J."/>
            <person name="Goldberg J."/>
            <person name="Griggs A."/>
            <person name="Gujja S."/>
            <person name="Hansen M."/>
            <person name="Howarth C."/>
            <person name="Imamovic A."/>
            <person name="Ireland A."/>
            <person name="Larimer J."/>
            <person name="McCowan C."/>
            <person name="Murphy C."/>
            <person name="Pearson M."/>
            <person name="Poon T.W."/>
            <person name="Priest M."/>
            <person name="Roberts A."/>
            <person name="Saif S."/>
            <person name="Shea T."/>
            <person name="Sykes S."/>
            <person name="Wortman J."/>
            <person name="Nusbaum C."/>
            <person name="Birren B."/>
        </authorList>
    </citation>
    <scope>NUCLEOTIDE SEQUENCE [LARGE SCALE GENOMIC DNA]</scope>
    <source>
        <strain evidence="1 2">P1569</strain>
    </source>
</reference>
<organism evidence="1 2">
    <name type="scientific">Phytophthora nicotianae P1569</name>
    <dbReference type="NCBI Taxonomy" id="1317065"/>
    <lineage>
        <taxon>Eukaryota</taxon>
        <taxon>Sar</taxon>
        <taxon>Stramenopiles</taxon>
        <taxon>Oomycota</taxon>
        <taxon>Peronosporomycetes</taxon>
        <taxon>Peronosporales</taxon>
        <taxon>Peronosporaceae</taxon>
        <taxon>Phytophthora</taxon>
    </lineage>
</organism>
<evidence type="ECO:0000313" key="2">
    <source>
        <dbReference type="Proteomes" id="UP000018721"/>
    </source>
</evidence>
<dbReference type="EMBL" id="ANIZ01003554">
    <property type="protein sequence ID" value="ETI32847.1"/>
    <property type="molecule type" value="Genomic_DNA"/>
</dbReference>
<proteinExistence type="predicted"/>
<comment type="caution">
    <text evidence="1">The sequence shown here is derived from an EMBL/GenBank/DDBJ whole genome shotgun (WGS) entry which is preliminary data.</text>
</comment>
<name>V9E3G7_PHYNI</name>
<dbReference type="HOGENOM" id="CLU_3369592_0_0_1"/>